<dbReference type="Proteomes" id="UP001145072">
    <property type="component" value="Unassembled WGS sequence"/>
</dbReference>
<name>A0A9X3WJP2_9BACI</name>
<dbReference type="RefSeq" id="WP_259866857.1">
    <property type="nucleotide sequence ID" value="NZ_JAMQJZ010000002.1"/>
</dbReference>
<accession>A0A9X3WJP2</accession>
<evidence type="ECO:0000313" key="1">
    <source>
        <dbReference type="EMBL" id="MDC3419556.1"/>
    </source>
</evidence>
<sequence length="46" mass="5436">MSKNKHSDMTVSLAKKLLKDDNVYLTEEGKRRLQDIVRKKSYIVQK</sequence>
<protein>
    <submittedName>
        <fullName evidence="1">Uncharacterized protein</fullName>
    </submittedName>
</protein>
<reference evidence="1" key="1">
    <citation type="submission" date="2022-06" db="EMBL/GenBank/DDBJ databases">
        <title>Aquibacillus sp. a new bacterium isolated from soil saline samples.</title>
        <authorList>
            <person name="Galisteo C."/>
            <person name="De La Haba R."/>
            <person name="Sanchez-Porro C."/>
            <person name="Ventosa A."/>
        </authorList>
    </citation>
    <scope>NUCLEOTIDE SEQUENCE</scope>
    <source>
        <strain evidence="1">JCM 12387</strain>
    </source>
</reference>
<dbReference type="EMBL" id="JAMQJZ010000002">
    <property type="protein sequence ID" value="MDC3419556.1"/>
    <property type="molecule type" value="Genomic_DNA"/>
</dbReference>
<organism evidence="1 2">
    <name type="scientific">Aquibacillus koreensis</name>
    <dbReference type="NCBI Taxonomy" id="279446"/>
    <lineage>
        <taxon>Bacteria</taxon>
        <taxon>Bacillati</taxon>
        <taxon>Bacillota</taxon>
        <taxon>Bacilli</taxon>
        <taxon>Bacillales</taxon>
        <taxon>Bacillaceae</taxon>
        <taxon>Aquibacillus</taxon>
    </lineage>
</organism>
<evidence type="ECO:0000313" key="2">
    <source>
        <dbReference type="Proteomes" id="UP001145072"/>
    </source>
</evidence>
<gene>
    <name evidence="1" type="ORF">NC661_04160</name>
</gene>
<keyword evidence="2" id="KW-1185">Reference proteome</keyword>
<dbReference type="AlphaFoldDB" id="A0A9X3WJP2"/>
<comment type="caution">
    <text evidence="1">The sequence shown here is derived from an EMBL/GenBank/DDBJ whole genome shotgun (WGS) entry which is preliminary data.</text>
</comment>
<proteinExistence type="predicted"/>